<evidence type="ECO:0000313" key="7">
    <source>
        <dbReference type="EMBL" id="GAA0761958.1"/>
    </source>
</evidence>
<dbReference type="PANTHER" id="PTHR47810:SF1">
    <property type="entry name" value="DNA LIGASE B"/>
    <property type="match status" value="1"/>
</dbReference>
<evidence type="ECO:0000256" key="1">
    <source>
        <dbReference type="ARBA" id="ARBA00022598"/>
    </source>
</evidence>
<keyword evidence="4" id="KW-0234">DNA repair</keyword>
<feature type="domain" description="DNA ligase OB-like" evidence="6">
    <location>
        <begin position="229"/>
        <end position="294"/>
    </location>
</feature>
<dbReference type="CDD" id="cd07896">
    <property type="entry name" value="Adenylation_kDNA_ligase_like"/>
    <property type="match status" value="1"/>
</dbReference>
<comment type="caution">
    <text evidence="7">The sequence shown here is derived from an EMBL/GenBank/DDBJ whole genome shotgun (WGS) entry which is preliminary data.</text>
</comment>
<keyword evidence="2" id="KW-0235">DNA replication</keyword>
<dbReference type="Gene3D" id="3.30.1490.70">
    <property type="match status" value="1"/>
</dbReference>
<dbReference type="Gene3D" id="3.30.470.30">
    <property type="entry name" value="DNA ligase/mRNA capping enzyme"/>
    <property type="match status" value="1"/>
</dbReference>
<dbReference type="Gene3D" id="2.40.50.140">
    <property type="entry name" value="Nucleic acid-binding proteins"/>
    <property type="match status" value="1"/>
</dbReference>
<sequence length="298" mass="31767">MPPKSPSVSPSWLLGLPALLSTGLGGQVLAATAPIQAVAESAPTLLLARELGPDVSPAPYLVSEKFDGVRGLWDGRRLRFRGGGEIQAPAWFLAQLPTQPLDGELWLGRGRFDEVSALLRRGDPADPGWRALQYRVFELPGGEGNFEQRTARLAVLAPPDGAGPVRAVAQFRVADRVTLQQRLQEVVAGGGEGLALHLADAPYLTGRNGLLLKFKPVQDADAVVIGHVPGKGKYAGQIGALRVRNDDGQVFLLGSGLSDAQRRSPPPLGSRLSYSWRGQTDTGLPRFATLLRLRDAGT</sequence>
<evidence type="ECO:0000256" key="4">
    <source>
        <dbReference type="ARBA" id="ARBA00023204"/>
    </source>
</evidence>
<dbReference type="InterPro" id="IPR050326">
    <property type="entry name" value="NAD_dep_DNA_ligaseB"/>
</dbReference>
<keyword evidence="8" id="KW-1185">Reference proteome</keyword>
<evidence type="ECO:0000256" key="5">
    <source>
        <dbReference type="SAM" id="SignalP"/>
    </source>
</evidence>
<proteinExistence type="predicted"/>
<dbReference type="Pfam" id="PF14743">
    <property type="entry name" value="DNA_ligase_OB_2"/>
    <property type="match status" value="1"/>
</dbReference>
<organism evidence="7 8">
    <name type="scientific">Ideonella azotifigens</name>
    <dbReference type="NCBI Taxonomy" id="513160"/>
    <lineage>
        <taxon>Bacteria</taxon>
        <taxon>Pseudomonadati</taxon>
        <taxon>Pseudomonadota</taxon>
        <taxon>Betaproteobacteria</taxon>
        <taxon>Burkholderiales</taxon>
        <taxon>Sphaerotilaceae</taxon>
        <taxon>Ideonella</taxon>
    </lineage>
</organism>
<evidence type="ECO:0000313" key="8">
    <source>
        <dbReference type="Proteomes" id="UP001500279"/>
    </source>
</evidence>
<accession>A0ABP3VPC2</accession>
<dbReference type="EMBL" id="BAAAEW010000033">
    <property type="protein sequence ID" value="GAA0761958.1"/>
    <property type="molecule type" value="Genomic_DNA"/>
</dbReference>
<gene>
    <name evidence="7" type="ORF">GCM10009107_45900</name>
</gene>
<dbReference type="GO" id="GO:0016874">
    <property type="term" value="F:ligase activity"/>
    <property type="evidence" value="ECO:0007669"/>
    <property type="project" value="UniProtKB-KW"/>
</dbReference>
<feature type="chain" id="PRO_5045632858" evidence="5">
    <location>
        <begin position="31"/>
        <end position="298"/>
    </location>
</feature>
<dbReference type="PANTHER" id="PTHR47810">
    <property type="entry name" value="DNA LIGASE"/>
    <property type="match status" value="1"/>
</dbReference>
<dbReference type="RefSeq" id="WP_141287224.1">
    <property type="nucleotide sequence ID" value="NZ_BAAAEW010000033.1"/>
</dbReference>
<evidence type="ECO:0000256" key="2">
    <source>
        <dbReference type="ARBA" id="ARBA00022705"/>
    </source>
</evidence>
<dbReference type="CDD" id="cd08041">
    <property type="entry name" value="OBF_kDNA_ligase_like"/>
    <property type="match status" value="1"/>
</dbReference>
<protein>
    <submittedName>
        <fullName evidence="7">DNA ligase</fullName>
    </submittedName>
</protein>
<keyword evidence="5" id="KW-0732">Signal</keyword>
<dbReference type="SUPFAM" id="SSF56091">
    <property type="entry name" value="DNA ligase/mRNA capping enzyme, catalytic domain"/>
    <property type="match status" value="1"/>
</dbReference>
<dbReference type="InterPro" id="IPR012340">
    <property type="entry name" value="NA-bd_OB-fold"/>
</dbReference>
<reference evidence="8" key="1">
    <citation type="journal article" date="2019" name="Int. J. Syst. Evol. Microbiol.">
        <title>The Global Catalogue of Microorganisms (GCM) 10K type strain sequencing project: providing services to taxonomists for standard genome sequencing and annotation.</title>
        <authorList>
            <consortium name="The Broad Institute Genomics Platform"/>
            <consortium name="The Broad Institute Genome Sequencing Center for Infectious Disease"/>
            <person name="Wu L."/>
            <person name="Ma J."/>
        </authorList>
    </citation>
    <scope>NUCLEOTIDE SEQUENCE [LARGE SCALE GENOMIC DNA]</scope>
    <source>
        <strain evidence="8">JCM 15503</strain>
    </source>
</reference>
<evidence type="ECO:0000259" key="6">
    <source>
        <dbReference type="Pfam" id="PF14743"/>
    </source>
</evidence>
<evidence type="ECO:0000256" key="3">
    <source>
        <dbReference type="ARBA" id="ARBA00022763"/>
    </source>
</evidence>
<name>A0ABP3VPC2_9BURK</name>
<dbReference type="InterPro" id="IPR029319">
    <property type="entry name" value="DNA_ligase_OB"/>
</dbReference>
<feature type="signal peptide" evidence="5">
    <location>
        <begin position="1"/>
        <end position="30"/>
    </location>
</feature>
<dbReference type="NCBIfam" id="NF006592">
    <property type="entry name" value="PRK09125.1"/>
    <property type="match status" value="1"/>
</dbReference>
<dbReference type="Proteomes" id="UP001500279">
    <property type="component" value="Unassembled WGS sequence"/>
</dbReference>
<keyword evidence="3" id="KW-0227">DNA damage</keyword>
<keyword evidence="1 7" id="KW-0436">Ligase</keyword>
<dbReference type="SUPFAM" id="SSF50249">
    <property type="entry name" value="Nucleic acid-binding proteins"/>
    <property type="match status" value="1"/>
</dbReference>